<dbReference type="EMBL" id="LWCA01003371">
    <property type="protein sequence ID" value="OAF63526.1"/>
    <property type="molecule type" value="Genomic_DNA"/>
</dbReference>
<accession>A0A177AN90</accession>
<proteinExistence type="predicted"/>
<reference evidence="2 3" key="1">
    <citation type="submission" date="2016-04" db="EMBL/GenBank/DDBJ databases">
        <title>The genome of Intoshia linei affirms orthonectids as highly simplified spiralians.</title>
        <authorList>
            <person name="Mikhailov K.V."/>
            <person name="Slusarev G.S."/>
            <person name="Nikitin M.A."/>
            <person name="Logacheva M.D."/>
            <person name="Penin A."/>
            <person name="Aleoshin V."/>
            <person name="Panchin Y.V."/>
        </authorList>
    </citation>
    <scope>NUCLEOTIDE SEQUENCE [LARGE SCALE GENOMIC DNA]</scope>
    <source>
        <strain evidence="2">Intl2013</strain>
        <tissue evidence="2">Whole animal</tissue>
    </source>
</reference>
<evidence type="ECO:0000256" key="1">
    <source>
        <dbReference type="SAM" id="Phobius"/>
    </source>
</evidence>
<keyword evidence="1" id="KW-1133">Transmembrane helix</keyword>
<feature type="non-terminal residue" evidence="2">
    <location>
        <position position="89"/>
    </location>
</feature>
<comment type="caution">
    <text evidence="2">The sequence shown here is derived from an EMBL/GenBank/DDBJ whole genome shotgun (WGS) entry which is preliminary data.</text>
</comment>
<sequence length="89" mass="10465">MCIWYLVYALVYSFPIIIPIINLEDDQEIYIEINLCHTFKQICSLTKHKILAEKTDQTFIWNTISQCSKSILDSNLPQEIMYAILSTYL</sequence>
<dbReference type="Proteomes" id="UP000078046">
    <property type="component" value="Unassembled WGS sequence"/>
</dbReference>
<evidence type="ECO:0000313" key="3">
    <source>
        <dbReference type="Proteomes" id="UP000078046"/>
    </source>
</evidence>
<name>A0A177AN90_9BILA</name>
<keyword evidence="1" id="KW-0812">Transmembrane</keyword>
<evidence type="ECO:0000313" key="2">
    <source>
        <dbReference type="EMBL" id="OAF63526.1"/>
    </source>
</evidence>
<keyword evidence="1" id="KW-0472">Membrane</keyword>
<feature type="transmembrane region" description="Helical" evidence="1">
    <location>
        <begin position="6"/>
        <end position="23"/>
    </location>
</feature>
<organism evidence="2 3">
    <name type="scientific">Intoshia linei</name>
    <dbReference type="NCBI Taxonomy" id="1819745"/>
    <lineage>
        <taxon>Eukaryota</taxon>
        <taxon>Metazoa</taxon>
        <taxon>Spiralia</taxon>
        <taxon>Lophotrochozoa</taxon>
        <taxon>Mesozoa</taxon>
        <taxon>Orthonectida</taxon>
        <taxon>Rhopaluridae</taxon>
        <taxon>Intoshia</taxon>
    </lineage>
</organism>
<gene>
    <name evidence="2" type="ORF">A3Q56_08765</name>
</gene>
<protein>
    <submittedName>
        <fullName evidence="2">Uncharacterized protein</fullName>
    </submittedName>
</protein>
<keyword evidence="3" id="KW-1185">Reference proteome</keyword>
<dbReference type="AlphaFoldDB" id="A0A177AN90"/>